<dbReference type="EMBL" id="CP003098">
    <property type="protein sequence ID" value="AET31709.1"/>
    <property type="molecule type" value="Genomic_DNA"/>
</dbReference>
<name>G7VF93_9CREN</name>
<accession>G7VF93</accession>
<protein>
    <submittedName>
        <fullName evidence="1">Uncharacterized protein</fullName>
    </submittedName>
</protein>
<evidence type="ECO:0000313" key="1">
    <source>
        <dbReference type="EMBL" id="AET31709.1"/>
    </source>
</evidence>
<keyword evidence="2" id="KW-1185">Reference proteome</keyword>
<dbReference type="RefSeq" id="WP_014287537.1">
    <property type="nucleotide sequence ID" value="NC_016645.1"/>
</dbReference>
<reference evidence="1 2" key="1">
    <citation type="journal article" date="2012" name="J. Bacteriol.">
        <title>Complete genome sequence of strain 1860, a crenarchaeon of the genus pyrobaculum able to grow with various electron acceptors.</title>
        <authorList>
            <person name="Mardanov A.V."/>
            <person name="Gumerov V.M."/>
            <person name="Slobodkina G.B."/>
            <person name="Beletsky A.V."/>
            <person name="Bonch-Osmolovskaya E.A."/>
            <person name="Ravin N.V."/>
            <person name="Skryabin K.G."/>
        </authorList>
    </citation>
    <scope>NUCLEOTIDE SEQUENCE [LARGE SCALE GENOMIC DNA]</scope>
    <source>
        <strain evidence="1 2">1860</strain>
    </source>
</reference>
<dbReference type="BioCyc" id="PSP1104324:GJSN-241-MONOMER"/>
<dbReference type="Proteomes" id="UP000005867">
    <property type="component" value="Chromosome"/>
</dbReference>
<dbReference type="AlphaFoldDB" id="G7VF93"/>
<dbReference type="KEGG" id="pyr:P186_0249"/>
<proteinExistence type="predicted"/>
<organism evidence="1 2">
    <name type="scientific">Pyrobaculum ferrireducens</name>
    <dbReference type="NCBI Taxonomy" id="1104324"/>
    <lineage>
        <taxon>Archaea</taxon>
        <taxon>Thermoproteota</taxon>
        <taxon>Thermoprotei</taxon>
        <taxon>Thermoproteales</taxon>
        <taxon>Thermoproteaceae</taxon>
        <taxon>Pyrobaculum</taxon>
    </lineage>
</organism>
<evidence type="ECO:0000313" key="2">
    <source>
        <dbReference type="Proteomes" id="UP000005867"/>
    </source>
</evidence>
<dbReference type="HOGENOM" id="CLU_2985825_0_0_2"/>
<dbReference type="STRING" id="1104324.P186_0249"/>
<gene>
    <name evidence="1" type="ORF">P186_0249</name>
</gene>
<sequence length="57" mass="6308">MVVTRSVAVPLLLDGNQLLDYLELERGYRKAKKAVVGHLVQTYRGKKAKLLQGVGRG</sequence>
<dbReference type="GeneID" id="59388033"/>